<evidence type="ECO:0000256" key="4">
    <source>
        <dbReference type="ARBA" id="ARBA00022803"/>
    </source>
</evidence>
<feature type="repeat" description="TPR" evidence="5">
    <location>
        <begin position="236"/>
        <end position="269"/>
    </location>
</feature>
<sequence>MSWMIITSMVVLALLALVLVVVFGARQQAQRHTRLDVNRELYEQRRRELAQEHAEGLLTDKALSAAEHELDKRFISENTELEQLQERAIGSGIWLPAFIIVGLGIIGYVLFGSWQQQSYAEQARQALPQLAEKVISNQQAAPTAEELRLFALGLRQRLQEDGGDALAWMLYARAAAALQRYEEALAAYERAYQMDNERPAVLLGYAQLLINVGGAERLQQAAQLLSKLLRVDPQNTDALSLTGAVAYQLGDWQQAVQAWSILLQVMPEDDSRYAAVQTALADAEQRLAGTQQELVVTVALADELREQVPEQATLFVFVKAPDGAPMPAAVVRQAVTEFPVEVRLSDANAMLPDYKMSQLSQWQVEARISTDDRIEISAGDLGTAAQTIAAEPDASVTLTIDQILEPSSRQD</sequence>
<feature type="domain" description="Cytochrome c-type biogenesis protein H TPR" evidence="9">
    <location>
        <begin position="117"/>
        <end position="273"/>
    </location>
</feature>
<dbReference type="GO" id="GO:0030313">
    <property type="term" value="C:cell envelope"/>
    <property type="evidence" value="ECO:0007669"/>
    <property type="project" value="UniProtKB-SubCell"/>
</dbReference>
<dbReference type="PANTHER" id="PTHR47870">
    <property type="entry name" value="CYTOCHROME C-TYPE BIOGENESIS PROTEIN CCMH"/>
    <property type="match status" value="1"/>
</dbReference>
<dbReference type="AlphaFoldDB" id="A0AAW7QY07"/>
<evidence type="ECO:0000259" key="8">
    <source>
        <dbReference type="Pfam" id="PF23892"/>
    </source>
</evidence>
<evidence type="ECO:0000313" key="13">
    <source>
        <dbReference type="Proteomes" id="UP001169492"/>
    </source>
</evidence>
<feature type="transmembrane region" description="Helical" evidence="7">
    <location>
        <begin position="93"/>
        <end position="114"/>
    </location>
</feature>
<keyword evidence="12" id="KW-1185">Reference proteome</keyword>
<accession>A0AAW7QY07</accession>
<keyword evidence="7" id="KW-0812">Transmembrane</keyword>
<dbReference type="RefSeq" id="WP_301719783.1">
    <property type="nucleotide sequence ID" value="NZ_JAGGJB010000003.1"/>
</dbReference>
<keyword evidence="3" id="KW-0201">Cytochrome c-type biogenesis</keyword>
<dbReference type="Proteomes" id="UP001169492">
    <property type="component" value="Unassembled WGS sequence"/>
</dbReference>
<name>A0AAW7QY07_9GAMM</name>
<dbReference type="Gene3D" id="1.25.40.10">
    <property type="entry name" value="Tetratricopeptide repeat domain"/>
    <property type="match status" value="1"/>
</dbReference>
<feature type="repeat" description="TPR" evidence="5">
    <location>
        <begin position="165"/>
        <end position="198"/>
    </location>
</feature>
<dbReference type="InterPro" id="IPR056413">
    <property type="entry name" value="TPR_CcmH_CycH"/>
</dbReference>
<reference evidence="12 13" key="1">
    <citation type="submission" date="2021-03" db="EMBL/GenBank/DDBJ databases">
        <title>Pseudidiomarina terrestris, a new bacterium isolated from saline soil.</title>
        <authorList>
            <person name="Galisteo C."/>
            <person name="De La Haba R."/>
            <person name="Sanchez-Porro C."/>
            <person name="Ventosa A."/>
        </authorList>
    </citation>
    <scope>NUCLEOTIDE SEQUENCE [LARGE SCALE GENOMIC DNA]</scope>
    <source>
        <strain evidence="10 13">1APP75-32.1</strain>
        <strain evidence="12">1APR75-15</strain>
        <strain evidence="11">1ASR75-15</strain>
    </source>
</reference>
<dbReference type="PANTHER" id="PTHR47870:SF1">
    <property type="entry name" value="CYTOCHROME C-TYPE BIOGENESIS PROTEIN CCMH"/>
    <property type="match status" value="1"/>
</dbReference>
<proteinExistence type="predicted"/>
<comment type="subcellular location">
    <subcellularLocation>
        <location evidence="1">Cell envelope</location>
    </subcellularLocation>
</comment>
<dbReference type="EMBL" id="JAGGJC010000001">
    <property type="protein sequence ID" value="MDN7129090.1"/>
    <property type="molecule type" value="Genomic_DNA"/>
</dbReference>
<dbReference type="InterPro" id="IPR019734">
    <property type="entry name" value="TPR_rpt"/>
</dbReference>
<dbReference type="GO" id="GO:0017004">
    <property type="term" value="P:cytochrome complex assembly"/>
    <property type="evidence" value="ECO:0007669"/>
    <property type="project" value="UniProtKB-KW"/>
</dbReference>
<feature type="domain" description="Cytochrome c-type biogenesis protein H Ig-like" evidence="8">
    <location>
        <begin position="295"/>
        <end position="401"/>
    </location>
</feature>
<keyword evidence="6" id="KW-0175">Coiled coil</keyword>
<evidence type="ECO:0000256" key="1">
    <source>
        <dbReference type="ARBA" id="ARBA00004196"/>
    </source>
</evidence>
<dbReference type="InterPro" id="IPR056412">
    <property type="entry name" value="Ig_CycH"/>
</dbReference>
<dbReference type="PROSITE" id="PS50005">
    <property type="entry name" value="TPR"/>
    <property type="match status" value="2"/>
</dbReference>
<feature type="coiled-coil region" evidence="6">
    <location>
        <begin position="171"/>
        <end position="198"/>
    </location>
</feature>
<dbReference type="SMART" id="SM00028">
    <property type="entry name" value="TPR"/>
    <property type="match status" value="2"/>
</dbReference>
<dbReference type="InterPro" id="IPR051263">
    <property type="entry name" value="C-type_cytochrome_biogenesis"/>
</dbReference>
<keyword evidence="7" id="KW-0472">Membrane</keyword>
<keyword evidence="7" id="KW-1133">Transmembrane helix</keyword>
<keyword evidence="2" id="KW-0677">Repeat</keyword>
<evidence type="ECO:0000259" key="9">
    <source>
        <dbReference type="Pfam" id="PF23914"/>
    </source>
</evidence>
<evidence type="ECO:0000256" key="5">
    <source>
        <dbReference type="PROSITE-ProRule" id="PRU00339"/>
    </source>
</evidence>
<evidence type="ECO:0000313" key="11">
    <source>
        <dbReference type="EMBL" id="MDN7129090.1"/>
    </source>
</evidence>
<comment type="caution">
    <text evidence="10">The sequence shown here is derived from an EMBL/GenBank/DDBJ whole genome shotgun (WGS) entry which is preliminary data.</text>
</comment>
<keyword evidence="4 5" id="KW-0802">TPR repeat</keyword>
<protein>
    <submittedName>
        <fullName evidence="10">C-type cytochrome biogenesis protein CcmI</fullName>
    </submittedName>
</protein>
<evidence type="ECO:0000256" key="6">
    <source>
        <dbReference type="SAM" id="Coils"/>
    </source>
</evidence>
<dbReference type="Pfam" id="PF23892">
    <property type="entry name" value="Ig_CycH"/>
    <property type="match status" value="1"/>
</dbReference>
<evidence type="ECO:0000313" key="12">
    <source>
        <dbReference type="Proteomes" id="UP001169491"/>
    </source>
</evidence>
<evidence type="ECO:0000256" key="7">
    <source>
        <dbReference type="SAM" id="Phobius"/>
    </source>
</evidence>
<dbReference type="Pfam" id="PF23914">
    <property type="entry name" value="TPR_CcmH_CycH"/>
    <property type="match status" value="1"/>
</dbReference>
<evidence type="ECO:0000313" key="10">
    <source>
        <dbReference type="EMBL" id="MDN7124619.1"/>
    </source>
</evidence>
<gene>
    <name evidence="10" type="primary">ccmI</name>
    <name evidence="10" type="ORF">J6I90_06970</name>
    <name evidence="11" type="ORF">J6I92_04335</name>
</gene>
<dbReference type="GO" id="GO:0005886">
    <property type="term" value="C:plasma membrane"/>
    <property type="evidence" value="ECO:0007669"/>
    <property type="project" value="TreeGrafter"/>
</dbReference>
<evidence type="ECO:0000256" key="2">
    <source>
        <dbReference type="ARBA" id="ARBA00022737"/>
    </source>
</evidence>
<dbReference type="InterPro" id="IPR011990">
    <property type="entry name" value="TPR-like_helical_dom_sf"/>
</dbReference>
<dbReference type="InterPro" id="IPR017560">
    <property type="entry name" value="Cyt_c_biogenesis_CcmI"/>
</dbReference>
<dbReference type="SUPFAM" id="SSF48452">
    <property type="entry name" value="TPR-like"/>
    <property type="match status" value="1"/>
</dbReference>
<organism evidence="10 13">
    <name type="scientific">Pseudidiomarina terrestris</name>
    <dbReference type="NCBI Taxonomy" id="2820060"/>
    <lineage>
        <taxon>Bacteria</taxon>
        <taxon>Pseudomonadati</taxon>
        <taxon>Pseudomonadota</taxon>
        <taxon>Gammaproteobacteria</taxon>
        <taxon>Alteromonadales</taxon>
        <taxon>Idiomarinaceae</taxon>
        <taxon>Pseudidiomarina</taxon>
    </lineage>
</organism>
<evidence type="ECO:0000256" key="3">
    <source>
        <dbReference type="ARBA" id="ARBA00022748"/>
    </source>
</evidence>
<dbReference type="Proteomes" id="UP001169491">
    <property type="component" value="Unassembled WGS sequence"/>
</dbReference>
<dbReference type="EMBL" id="JAGGJB010000003">
    <property type="protein sequence ID" value="MDN7124619.1"/>
    <property type="molecule type" value="Genomic_DNA"/>
</dbReference>
<dbReference type="NCBIfam" id="TIGR03142">
    <property type="entry name" value="cytochro_ccmI"/>
    <property type="match status" value="1"/>
</dbReference>